<keyword evidence="2" id="KW-0732">Signal</keyword>
<dbReference type="Proteomes" id="UP001162891">
    <property type="component" value="Chromosome"/>
</dbReference>
<evidence type="ECO:0000256" key="2">
    <source>
        <dbReference type="SAM" id="SignalP"/>
    </source>
</evidence>
<dbReference type="RefSeq" id="WP_248356175.1">
    <property type="nucleotide sequence ID" value="NZ_AP025591.1"/>
</dbReference>
<feature type="compositionally biased region" description="Pro residues" evidence="1">
    <location>
        <begin position="205"/>
        <end position="216"/>
    </location>
</feature>
<evidence type="ECO:0000313" key="4">
    <source>
        <dbReference type="Proteomes" id="UP001162891"/>
    </source>
</evidence>
<sequence length="216" mass="21590">MHRIPLVVVAATLLVPPMGRAQGPGDPLPPKQISPTPDGAAPLSTMPRPPNEKSTTKDENAAKKAEAKKAEVSKAPLPRAAVLEDVAGTVHAIDRVAHRIEIDTPSGPVGLALDRNTLVYGPNGLVTTLAIQPGSQVRAGRNADFVAYWIAVRAPRPAAPASTPDQGTGPGGGSGAPAEPNSGPAGTTSVPPSTVGPGSATPGSSSPPPGGPEPGR</sequence>
<feature type="region of interest" description="Disordered" evidence="1">
    <location>
        <begin position="157"/>
        <end position="216"/>
    </location>
</feature>
<dbReference type="EMBL" id="AP025591">
    <property type="protein sequence ID" value="BDG06403.1"/>
    <property type="molecule type" value="Genomic_DNA"/>
</dbReference>
<feature type="compositionally biased region" description="Basic and acidic residues" evidence="1">
    <location>
        <begin position="50"/>
        <end position="72"/>
    </location>
</feature>
<feature type="chain" id="PRO_5047002611" evidence="2">
    <location>
        <begin position="22"/>
        <end position="216"/>
    </location>
</feature>
<gene>
    <name evidence="3" type="ORF">AMOR_53990</name>
</gene>
<organism evidence="3 4">
    <name type="scientific">Anaeromyxobacter oryzae</name>
    <dbReference type="NCBI Taxonomy" id="2918170"/>
    <lineage>
        <taxon>Bacteria</taxon>
        <taxon>Pseudomonadati</taxon>
        <taxon>Myxococcota</taxon>
        <taxon>Myxococcia</taxon>
        <taxon>Myxococcales</taxon>
        <taxon>Cystobacterineae</taxon>
        <taxon>Anaeromyxobacteraceae</taxon>
        <taxon>Anaeromyxobacter</taxon>
    </lineage>
</organism>
<protein>
    <submittedName>
        <fullName evidence="3">Uncharacterized protein</fullName>
    </submittedName>
</protein>
<keyword evidence="4" id="KW-1185">Reference proteome</keyword>
<feature type="compositionally biased region" description="Low complexity" evidence="1">
    <location>
        <begin position="176"/>
        <end position="204"/>
    </location>
</feature>
<evidence type="ECO:0000313" key="3">
    <source>
        <dbReference type="EMBL" id="BDG06403.1"/>
    </source>
</evidence>
<feature type="signal peptide" evidence="2">
    <location>
        <begin position="1"/>
        <end position="21"/>
    </location>
</feature>
<proteinExistence type="predicted"/>
<feature type="region of interest" description="Disordered" evidence="1">
    <location>
        <begin position="17"/>
        <end position="74"/>
    </location>
</feature>
<reference evidence="4" key="1">
    <citation type="journal article" date="2022" name="Int. J. Syst. Evol. Microbiol.">
        <title>Anaeromyxobacter oryzae sp. nov., Anaeromyxobacter diazotrophicus sp. nov. and Anaeromyxobacter paludicola sp. nov., isolated from paddy soils.</title>
        <authorList>
            <person name="Itoh H."/>
            <person name="Xu Z."/>
            <person name="Mise K."/>
            <person name="Masuda Y."/>
            <person name="Ushijima N."/>
            <person name="Hayakawa C."/>
            <person name="Shiratori Y."/>
            <person name="Senoo K."/>
        </authorList>
    </citation>
    <scope>NUCLEOTIDE SEQUENCE [LARGE SCALE GENOMIC DNA]</scope>
    <source>
        <strain evidence="4">Red232</strain>
    </source>
</reference>
<name>A0ABN6N3G9_9BACT</name>
<accession>A0ABN6N3G9</accession>
<evidence type="ECO:0000256" key="1">
    <source>
        <dbReference type="SAM" id="MobiDB-lite"/>
    </source>
</evidence>